<reference evidence="2" key="1">
    <citation type="submission" date="2023-07" db="EMBL/GenBank/DDBJ databases">
        <title>Characterization of two Paracoccaceae strains isolated from Phycosphere and proposal of Xinfangfangia lacusdiani sp. nov.</title>
        <authorList>
            <person name="Deng Y."/>
            <person name="Zhang Y.Q."/>
        </authorList>
    </citation>
    <scope>NUCLEOTIDE SEQUENCE [LARGE SCALE GENOMIC DNA]</scope>
    <source>
        <strain evidence="2">CPCC 101403</strain>
    </source>
</reference>
<dbReference type="RefSeq" id="WP_311759236.1">
    <property type="nucleotide sequence ID" value="NZ_JAVRQI010000006.1"/>
</dbReference>
<dbReference type="Proteomes" id="UP001251085">
    <property type="component" value="Unassembled WGS sequence"/>
</dbReference>
<keyword evidence="2" id="KW-1185">Reference proteome</keyword>
<proteinExistence type="predicted"/>
<protein>
    <submittedName>
        <fullName evidence="1">Uncharacterized protein</fullName>
    </submittedName>
</protein>
<sequence>MTEDMIESAKRSMLINVPLSDDSAEPGLTISPVSLGLREIDETGLTFRLIDEQGMAVDLILNPVLAKAMQDCIALARHIEPGLSTGLS</sequence>
<organism evidence="1 2">
    <name type="scientific">Paracoccus broussonetiae</name>
    <dbReference type="NCBI Taxonomy" id="3075834"/>
    <lineage>
        <taxon>Bacteria</taxon>
        <taxon>Pseudomonadati</taxon>
        <taxon>Pseudomonadota</taxon>
        <taxon>Alphaproteobacteria</taxon>
        <taxon>Rhodobacterales</taxon>
        <taxon>Paracoccaceae</taxon>
        <taxon>Paracoccus</taxon>
    </lineage>
</organism>
<gene>
    <name evidence="1" type="ORF">RM190_09750</name>
</gene>
<evidence type="ECO:0000313" key="1">
    <source>
        <dbReference type="EMBL" id="MDT1062141.1"/>
    </source>
</evidence>
<comment type="caution">
    <text evidence="1">The sequence shown here is derived from an EMBL/GenBank/DDBJ whole genome shotgun (WGS) entry which is preliminary data.</text>
</comment>
<dbReference type="EMBL" id="JAVRQI010000006">
    <property type="protein sequence ID" value="MDT1062141.1"/>
    <property type="molecule type" value="Genomic_DNA"/>
</dbReference>
<name>A0ABU3ED27_9RHOB</name>
<evidence type="ECO:0000313" key="2">
    <source>
        <dbReference type="Proteomes" id="UP001251085"/>
    </source>
</evidence>
<accession>A0ABU3ED27</accession>